<dbReference type="EMBL" id="QRMS01000006">
    <property type="protein sequence ID" value="RHJ84613.1"/>
    <property type="molecule type" value="Genomic_DNA"/>
</dbReference>
<dbReference type="OrthoDB" id="34589at2"/>
<dbReference type="Gene3D" id="3.30.565.60">
    <property type="match status" value="1"/>
</dbReference>
<protein>
    <submittedName>
        <fullName evidence="1">Uncharacterized protein</fullName>
    </submittedName>
</protein>
<accession>A0A415DVX5</accession>
<dbReference type="PANTHER" id="PTHR30595:SF6">
    <property type="entry name" value="SCHLAFEN ALBA-2 DOMAIN-CONTAINING PROTEIN"/>
    <property type="match status" value="1"/>
</dbReference>
<proteinExistence type="predicted"/>
<dbReference type="Pfam" id="PF13749">
    <property type="entry name" value="HATPase_c_4"/>
    <property type="match status" value="1"/>
</dbReference>
<dbReference type="AlphaFoldDB" id="A0A415DVX5"/>
<dbReference type="RefSeq" id="WP_118336433.1">
    <property type="nucleotide sequence ID" value="NZ_JBKYJU010000005.1"/>
</dbReference>
<dbReference type="Proteomes" id="UP000284841">
    <property type="component" value="Unassembled WGS sequence"/>
</dbReference>
<sequence length="163" mass="17989">MQTLGMISQDGIYSNITLLLSDQCSHTIKAATFTGTDKTTFQDRREFISVGGLPIGITLDNIMLGLSVCKNPKLAAIFYQLEPIEAYGTGMPKSVKAYDKTGLELKIEVTNNAFKVTLPNCNTSANVNITIPAALKTEAKHIMVELLQALIYIELIIHIHIYW</sequence>
<name>A0A415DVX5_9FIRM</name>
<dbReference type="PANTHER" id="PTHR30595">
    <property type="entry name" value="GLPR-RELATED TRANSCRIPTIONAL REPRESSOR"/>
    <property type="match status" value="1"/>
</dbReference>
<evidence type="ECO:0000313" key="2">
    <source>
        <dbReference type="Proteomes" id="UP000284841"/>
    </source>
</evidence>
<evidence type="ECO:0000313" key="1">
    <source>
        <dbReference type="EMBL" id="RHJ84613.1"/>
    </source>
</evidence>
<comment type="caution">
    <text evidence="1">The sequence shown here is derived from an EMBL/GenBank/DDBJ whole genome shotgun (WGS) entry which is preliminary data.</text>
</comment>
<keyword evidence="2" id="KW-1185">Reference proteome</keyword>
<dbReference type="InterPro" id="IPR038475">
    <property type="entry name" value="RecG_C_sf"/>
</dbReference>
<organism evidence="1 2">
    <name type="scientific">Emergencia timonensis</name>
    <dbReference type="NCBI Taxonomy" id="1776384"/>
    <lineage>
        <taxon>Bacteria</taxon>
        <taxon>Bacillati</taxon>
        <taxon>Bacillota</taxon>
        <taxon>Clostridia</taxon>
        <taxon>Peptostreptococcales</taxon>
        <taxon>Anaerovoracaceae</taxon>
        <taxon>Emergencia</taxon>
    </lineage>
</organism>
<gene>
    <name evidence="1" type="ORF">DW099_16705</name>
</gene>
<reference evidence="1 2" key="1">
    <citation type="submission" date="2018-08" db="EMBL/GenBank/DDBJ databases">
        <title>A genome reference for cultivated species of the human gut microbiota.</title>
        <authorList>
            <person name="Zou Y."/>
            <person name="Xue W."/>
            <person name="Luo G."/>
        </authorList>
    </citation>
    <scope>NUCLEOTIDE SEQUENCE [LARGE SCALE GENOMIC DNA]</scope>
    <source>
        <strain evidence="1 2">AM07-24</strain>
    </source>
</reference>
<dbReference type="STRING" id="1776384.GCA_900086585_01394"/>